<protein>
    <recommendedName>
        <fullName evidence="4">Signal peptidase I</fullName>
        <ecNumber evidence="3">3.4.21.89</ecNumber>
    </recommendedName>
    <alternativeName>
        <fullName evidence="6">Leader peptidase I</fullName>
    </alternativeName>
</protein>
<evidence type="ECO:0000256" key="8">
    <source>
        <dbReference type="SAM" id="Phobius"/>
    </source>
</evidence>
<evidence type="ECO:0000256" key="4">
    <source>
        <dbReference type="ARBA" id="ARBA00019232"/>
    </source>
</evidence>
<keyword evidence="8" id="KW-0812">Transmembrane</keyword>
<dbReference type="PRINTS" id="PR00727">
    <property type="entry name" value="LEADERPTASE"/>
</dbReference>
<dbReference type="Pfam" id="PF10502">
    <property type="entry name" value="Peptidase_S26"/>
    <property type="match status" value="2"/>
</dbReference>
<feature type="domain" description="Peptidase S26" evidence="9">
    <location>
        <begin position="415"/>
        <end position="452"/>
    </location>
</feature>
<reference evidence="10 11" key="1">
    <citation type="submission" date="2018-06" db="EMBL/GenBank/DDBJ databases">
        <authorList>
            <consortium name="Pathogen Informatics"/>
            <person name="Doyle S."/>
        </authorList>
    </citation>
    <scope>NUCLEOTIDE SEQUENCE [LARGE SCALE GENOMIC DNA]</scope>
    <source>
        <strain evidence="10 11">NCTC13100</strain>
    </source>
</reference>
<name>A0A379DGT4_9PORP</name>
<evidence type="ECO:0000313" key="10">
    <source>
        <dbReference type="EMBL" id="SUB77164.1"/>
    </source>
</evidence>
<evidence type="ECO:0000256" key="5">
    <source>
        <dbReference type="ARBA" id="ARBA00022801"/>
    </source>
</evidence>
<dbReference type="GO" id="GO:0009003">
    <property type="term" value="F:signal peptidase activity"/>
    <property type="evidence" value="ECO:0007669"/>
    <property type="project" value="UniProtKB-EC"/>
</dbReference>
<evidence type="ECO:0000256" key="7">
    <source>
        <dbReference type="PIRSR" id="PIRSR600223-1"/>
    </source>
</evidence>
<accession>A0A379DGT4</accession>
<dbReference type="Proteomes" id="UP000254263">
    <property type="component" value="Unassembled WGS sequence"/>
</dbReference>
<keyword evidence="8" id="KW-0472">Membrane</keyword>
<proteinExistence type="inferred from homology"/>
<feature type="transmembrane region" description="Helical" evidence="8">
    <location>
        <begin position="46"/>
        <end position="65"/>
    </location>
</feature>
<dbReference type="SUPFAM" id="SSF51306">
    <property type="entry name" value="LexA/Signal peptidase"/>
    <property type="match status" value="1"/>
</dbReference>
<feature type="transmembrane region" description="Helical" evidence="8">
    <location>
        <begin position="21"/>
        <end position="40"/>
    </location>
</feature>
<dbReference type="GO" id="GO:0006465">
    <property type="term" value="P:signal peptide processing"/>
    <property type="evidence" value="ECO:0007669"/>
    <property type="project" value="InterPro"/>
</dbReference>
<evidence type="ECO:0000256" key="1">
    <source>
        <dbReference type="ARBA" id="ARBA00000677"/>
    </source>
</evidence>
<dbReference type="GO" id="GO:0004252">
    <property type="term" value="F:serine-type endopeptidase activity"/>
    <property type="evidence" value="ECO:0007669"/>
    <property type="project" value="InterPro"/>
</dbReference>
<comment type="catalytic activity">
    <reaction evidence="1">
        <text>Cleavage of hydrophobic, N-terminal signal or leader sequences from secreted and periplasmic proteins.</text>
        <dbReference type="EC" id="3.4.21.89"/>
    </reaction>
</comment>
<feature type="domain" description="Peptidase S26" evidence="9">
    <location>
        <begin position="81"/>
        <end position="257"/>
    </location>
</feature>
<dbReference type="PANTHER" id="PTHR43390:SF1">
    <property type="entry name" value="CHLOROPLAST PROCESSING PEPTIDASE"/>
    <property type="match status" value="1"/>
</dbReference>
<dbReference type="PANTHER" id="PTHR43390">
    <property type="entry name" value="SIGNAL PEPTIDASE I"/>
    <property type="match status" value="1"/>
</dbReference>
<dbReference type="InterPro" id="IPR019533">
    <property type="entry name" value="Peptidase_S26"/>
</dbReference>
<dbReference type="GO" id="GO:0016020">
    <property type="term" value="C:membrane"/>
    <property type="evidence" value="ECO:0007669"/>
    <property type="project" value="InterPro"/>
</dbReference>
<evidence type="ECO:0000313" key="11">
    <source>
        <dbReference type="Proteomes" id="UP000254263"/>
    </source>
</evidence>
<dbReference type="EC" id="3.4.21.89" evidence="3"/>
<dbReference type="Gene3D" id="2.10.109.10">
    <property type="entry name" value="Umud Fragment, subunit A"/>
    <property type="match status" value="2"/>
</dbReference>
<evidence type="ECO:0000259" key="9">
    <source>
        <dbReference type="Pfam" id="PF10502"/>
    </source>
</evidence>
<feature type="transmembrane region" description="Helical" evidence="8">
    <location>
        <begin position="77"/>
        <end position="99"/>
    </location>
</feature>
<feature type="active site" evidence="7">
    <location>
        <position position="228"/>
    </location>
</feature>
<dbReference type="PROSITE" id="PS00761">
    <property type="entry name" value="SPASE_I_3"/>
    <property type="match status" value="1"/>
</dbReference>
<evidence type="ECO:0000256" key="2">
    <source>
        <dbReference type="ARBA" id="ARBA00009370"/>
    </source>
</evidence>
<evidence type="ECO:0000256" key="6">
    <source>
        <dbReference type="ARBA" id="ARBA00029906"/>
    </source>
</evidence>
<dbReference type="CDD" id="cd06530">
    <property type="entry name" value="S26_SPase_I"/>
    <property type="match status" value="2"/>
</dbReference>
<keyword evidence="5 10" id="KW-0378">Hydrolase</keyword>
<evidence type="ECO:0000256" key="3">
    <source>
        <dbReference type="ARBA" id="ARBA00013208"/>
    </source>
</evidence>
<sequence>MNKIDFKHHRRRKNETTKQRFIRIISGSVFSILYILFSFWAGWGWFLLLPLIIDFYFIGFINWGWYQRIRNKSLRSFCTLVADILFAVIGVTLLSIFFIQNFAIPTSSLEKTLLIGDYLFVEKVTYGPRMPVTPIAMPLTHNTLPGGGKSYLDAPRLKYKRLKGKRGVERMDLVVFNFPAGDTVALKMPNPDYYTLCNMYGRQRVHEDKALFGDIVTRPVDRRDHYVKRCVGIAGDTVEIRNNQIYINGKAQENPPKMQLNYWVQTDGTTLSKELLDQLGINYRDLNIAASGAQSESLCYELGIEPMANGNYGAVFHLPLTAEMKEKISKEPYVVHIKMEEDFSQLMYPIGAKFNWTRDNYGPIYIPAKGTTIELTPENIALYSRCIHAYEGHDLTVSANGKVLIDGTPATSYTFEQDYYWMMGDNRHMSADSRYWGFVPEDHIVGRPALLWLSLNNEQSLFGGKIRWSRMMRTIKAH</sequence>
<gene>
    <name evidence="10" type="primary">lepB</name>
    <name evidence="10" type="ORF">NCTC13100_00279</name>
</gene>
<feature type="active site" evidence="7">
    <location>
        <position position="108"/>
    </location>
</feature>
<keyword evidence="8" id="KW-1133">Transmembrane helix</keyword>
<dbReference type="EMBL" id="UGTI01000001">
    <property type="protein sequence ID" value="SUB77164.1"/>
    <property type="molecule type" value="Genomic_DNA"/>
</dbReference>
<comment type="similarity">
    <text evidence="2">Belongs to the peptidase S26 family.</text>
</comment>
<dbReference type="RefSeq" id="WP_018359570.1">
    <property type="nucleotide sequence ID" value="NZ_UGTI01000001.1"/>
</dbReference>
<dbReference type="AlphaFoldDB" id="A0A379DGT4"/>
<organism evidence="10 11">
    <name type="scientific">Porphyromonas macacae</name>
    <dbReference type="NCBI Taxonomy" id="28115"/>
    <lineage>
        <taxon>Bacteria</taxon>
        <taxon>Pseudomonadati</taxon>
        <taxon>Bacteroidota</taxon>
        <taxon>Bacteroidia</taxon>
        <taxon>Bacteroidales</taxon>
        <taxon>Porphyromonadaceae</taxon>
        <taxon>Porphyromonas</taxon>
    </lineage>
</organism>
<dbReference type="InterPro" id="IPR036286">
    <property type="entry name" value="LexA/Signal_pep-like_sf"/>
</dbReference>
<dbReference type="InterPro" id="IPR000223">
    <property type="entry name" value="Pept_S26A_signal_pept_1"/>
</dbReference>
<dbReference type="InterPro" id="IPR019758">
    <property type="entry name" value="Pept_S26A_signal_pept_1_CS"/>
</dbReference>